<dbReference type="EMBL" id="JACHFZ010000006">
    <property type="protein sequence ID" value="MBB5293049.1"/>
    <property type="molecule type" value="Genomic_DNA"/>
</dbReference>
<name>A0A7W8I0K4_9CAUL</name>
<gene>
    <name evidence="1" type="ORF">HNQ67_002594</name>
</gene>
<dbReference type="AlphaFoldDB" id="A0A7W8I0K4"/>
<proteinExistence type="predicted"/>
<organism evidence="1 2">
    <name type="scientific">Brevundimonas basaltis</name>
    <dbReference type="NCBI Taxonomy" id="472166"/>
    <lineage>
        <taxon>Bacteria</taxon>
        <taxon>Pseudomonadati</taxon>
        <taxon>Pseudomonadota</taxon>
        <taxon>Alphaproteobacteria</taxon>
        <taxon>Caulobacterales</taxon>
        <taxon>Caulobacteraceae</taxon>
        <taxon>Brevundimonas</taxon>
    </lineage>
</organism>
<evidence type="ECO:0008006" key="3">
    <source>
        <dbReference type="Google" id="ProtNLM"/>
    </source>
</evidence>
<sequence length="65" mass="6849">METLSGADVPQAPAFAPDLSAAPVADDQVQQLARTFAVTPEAARLAVARVGTDFRALQRELGGRR</sequence>
<evidence type="ECO:0000313" key="2">
    <source>
        <dbReference type="Proteomes" id="UP000566663"/>
    </source>
</evidence>
<protein>
    <recommendedName>
        <fullName evidence="3">DUF3606 domain-containing protein</fullName>
    </recommendedName>
</protein>
<dbReference type="RefSeq" id="WP_183256065.1">
    <property type="nucleotide sequence ID" value="NZ_BAAAFF010000005.1"/>
</dbReference>
<keyword evidence="2" id="KW-1185">Reference proteome</keyword>
<reference evidence="1 2" key="1">
    <citation type="submission" date="2020-08" db="EMBL/GenBank/DDBJ databases">
        <title>Genomic Encyclopedia of Type Strains, Phase IV (KMG-IV): sequencing the most valuable type-strain genomes for metagenomic binning, comparative biology and taxonomic classification.</title>
        <authorList>
            <person name="Goeker M."/>
        </authorList>
    </citation>
    <scope>NUCLEOTIDE SEQUENCE [LARGE SCALE GENOMIC DNA]</scope>
    <source>
        <strain evidence="1 2">DSM 25335</strain>
    </source>
</reference>
<evidence type="ECO:0000313" key="1">
    <source>
        <dbReference type="EMBL" id="MBB5293049.1"/>
    </source>
</evidence>
<dbReference type="Proteomes" id="UP000566663">
    <property type="component" value="Unassembled WGS sequence"/>
</dbReference>
<comment type="caution">
    <text evidence="1">The sequence shown here is derived from an EMBL/GenBank/DDBJ whole genome shotgun (WGS) entry which is preliminary data.</text>
</comment>
<accession>A0A7W8I0K4</accession>